<protein>
    <submittedName>
        <fullName evidence="1">Uncharacterized protein</fullName>
    </submittedName>
</protein>
<gene>
    <name evidence="1" type="ORF">SBA5_300025</name>
</gene>
<reference evidence="2" key="1">
    <citation type="submission" date="2018-02" db="EMBL/GenBank/DDBJ databases">
        <authorList>
            <person name="Hausmann B."/>
        </authorList>
    </citation>
    <scope>NUCLEOTIDE SEQUENCE [LARGE SCALE GENOMIC DNA]</scope>
    <source>
        <strain evidence="2">Peat soil MAG SbA5</strain>
    </source>
</reference>
<name>A0A2N9LDN2_9BACT</name>
<dbReference type="AlphaFoldDB" id="A0A2N9LDN2"/>
<proteinExistence type="predicted"/>
<sequence length="239" mass="25555">MTANWHGAPSQREMRFWSAPGGWEQAFDNTVQGRRSTMIGARSETERRERSQLLGRIAHVDVHIVEVVLRVFSDEGAIFVGDFAPQLSRNAGPEGARRDDGVLRNHGTGGDNTALADAAVVQDAGSHADYAHILDDAAVDRGVVPDGHPVADDDRIKVALAMENRAVLHVGAGAYADGIDIAAENGIHPHRGALAEHHIAKDLGREIDIATGRDLGRVAPVAADHGNLRGDLSSKCNRL</sequence>
<dbReference type="Proteomes" id="UP000239735">
    <property type="component" value="Unassembled WGS sequence"/>
</dbReference>
<accession>A0A2N9LDN2</accession>
<evidence type="ECO:0000313" key="1">
    <source>
        <dbReference type="EMBL" id="SPE21381.1"/>
    </source>
</evidence>
<organism evidence="1 2">
    <name type="scientific">Candidatus Sulfuritelmatomonas gaucii</name>
    <dbReference type="NCBI Taxonomy" id="2043161"/>
    <lineage>
        <taxon>Bacteria</taxon>
        <taxon>Pseudomonadati</taxon>
        <taxon>Acidobacteriota</taxon>
        <taxon>Terriglobia</taxon>
        <taxon>Terriglobales</taxon>
        <taxon>Acidobacteriaceae</taxon>
        <taxon>Candidatus Sulfuritelmatomonas</taxon>
    </lineage>
</organism>
<evidence type="ECO:0000313" key="2">
    <source>
        <dbReference type="Proteomes" id="UP000239735"/>
    </source>
</evidence>
<dbReference type="EMBL" id="OKRB01000087">
    <property type="protein sequence ID" value="SPE21381.1"/>
    <property type="molecule type" value="Genomic_DNA"/>
</dbReference>